<reference evidence="3" key="1">
    <citation type="journal article" date="2012" name="Science">
        <title>The Paleozoic origin of enzymatic lignin decomposition reconstructed from 31 fungal genomes.</title>
        <authorList>
            <person name="Floudas D."/>
            <person name="Binder M."/>
            <person name="Riley R."/>
            <person name="Barry K."/>
            <person name="Blanchette R.A."/>
            <person name="Henrissat B."/>
            <person name="Martinez A.T."/>
            <person name="Otillar R."/>
            <person name="Spatafora J.W."/>
            <person name="Yadav J.S."/>
            <person name="Aerts A."/>
            <person name="Benoit I."/>
            <person name="Boyd A."/>
            <person name="Carlson A."/>
            <person name="Copeland A."/>
            <person name="Coutinho P.M."/>
            <person name="de Vries R.P."/>
            <person name="Ferreira P."/>
            <person name="Findley K."/>
            <person name="Foster B."/>
            <person name="Gaskell J."/>
            <person name="Glotzer D."/>
            <person name="Gorecki P."/>
            <person name="Heitman J."/>
            <person name="Hesse C."/>
            <person name="Hori C."/>
            <person name="Igarashi K."/>
            <person name="Jurgens J.A."/>
            <person name="Kallen N."/>
            <person name="Kersten P."/>
            <person name="Kohler A."/>
            <person name="Kuees U."/>
            <person name="Kumar T.K.A."/>
            <person name="Kuo A."/>
            <person name="LaButti K."/>
            <person name="Larrondo L.F."/>
            <person name="Lindquist E."/>
            <person name="Ling A."/>
            <person name="Lombard V."/>
            <person name="Lucas S."/>
            <person name="Lundell T."/>
            <person name="Martin R."/>
            <person name="McLaughlin D.J."/>
            <person name="Morgenstern I."/>
            <person name="Morin E."/>
            <person name="Murat C."/>
            <person name="Nagy L.G."/>
            <person name="Nolan M."/>
            <person name="Ohm R.A."/>
            <person name="Patyshakuliyeva A."/>
            <person name="Rokas A."/>
            <person name="Ruiz-Duenas F.J."/>
            <person name="Sabat G."/>
            <person name="Salamov A."/>
            <person name="Samejima M."/>
            <person name="Schmutz J."/>
            <person name="Slot J.C."/>
            <person name="St John F."/>
            <person name="Stenlid J."/>
            <person name="Sun H."/>
            <person name="Sun S."/>
            <person name="Syed K."/>
            <person name="Tsang A."/>
            <person name="Wiebenga A."/>
            <person name="Young D."/>
            <person name="Pisabarro A."/>
            <person name="Eastwood D.C."/>
            <person name="Martin F."/>
            <person name="Cullen D."/>
            <person name="Grigoriev I.V."/>
            <person name="Hibbett D.S."/>
        </authorList>
    </citation>
    <scope>NUCLEOTIDE SEQUENCE [LARGE SCALE GENOMIC DNA]</scope>
    <source>
        <strain evidence="3">TFB10046</strain>
    </source>
</reference>
<dbReference type="KEGG" id="adl:AURDEDRAFT_174262"/>
<evidence type="ECO:0000313" key="3">
    <source>
        <dbReference type="Proteomes" id="UP000006514"/>
    </source>
</evidence>
<feature type="compositionally biased region" description="Basic and acidic residues" evidence="1">
    <location>
        <begin position="529"/>
        <end position="555"/>
    </location>
</feature>
<feature type="region of interest" description="Disordered" evidence="1">
    <location>
        <begin position="478"/>
        <end position="574"/>
    </location>
</feature>
<dbReference type="EMBL" id="JH687856">
    <property type="protein sequence ID" value="EJD36663.1"/>
    <property type="molecule type" value="Genomic_DNA"/>
</dbReference>
<feature type="compositionally biased region" description="Polar residues" evidence="1">
    <location>
        <begin position="486"/>
        <end position="499"/>
    </location>
</feature>
<dbReference type="AlphaFoldDB" id="J0WTD8"/>
<gene>
    <name evidence="2" type="ORF">AURDEDRAFT_174262</name>
</gene>
<feature type="compositionally biased region" description="Basic and acidic residues" evidence="1">
    <location>
        <begin position="615"/>
        <end position="625"/>
    </location>
</feature>
<sequence>MPAYDGVADYEQFEAFISKWDSWLRSKELSDKEAVEHLRHALTGKASAWYTNHVAMQLKGWTMRRIYREMYESCFPMNFREDLRDKMMAATQHGRPIKDYAKDLENMALRYDDIDKGTVKRILWDGVDDYIRLYWIEKGLSLEFSDVKTLLRTLPSAAVGVMFASVPSLNHVVTAAYVVEAEKGLAALLRDKVVAAALDWYNSLSCSPYRGNLTSPRERFIVETPESASIPGVASGYVSFYDVLHGVELEFRISDYRYDEFDFGQAYLQHYGISYAELERPIRYETPALPWGVPLRGALTYVDGFWIAGSTLQAAVEQGLDSRQRWILQTNGIEYWMRDRAYGLCFEVDRLALWQGTTLAAIIHGPEFFDGRGQLDVPLDKCYALEVGADWTFPFAVDERVETRALQWKALVKFRLAVARGNGDIGELWAAYHPRGLAGGAREPGRQYNAAGDDLFAYSALGLESVEQDDEFEDVPLLDARGEPTGESTGPPSLESEPTSGSDGDDDGDDLPRVRTYRRAPSYDSSTSESERMWSSDSNARRYSDDAMDVDRPRGYDTASEPEARGRPPTRRGLSFVAVQDRARAAVRRARAIERGRQRRIRAREDPVVFAFQYPEDRELSRTPDEVEEEREERAEHAAAARINDSSDNEGEYEG</sequence>
<evidence type="ECO:0008006" key="4">
    <source>
        <dbReference type="Google" id="ProtNLM"/>
    </source>
</evidence>
<protein>
    <recommendedName>
        <fullName evidence="4">Retrotransposon gag domain-containing protein</fullName>
    </recommendedName>
</protein>
<dbReference type="InParanoid" id="J0WTD8"/>
<dbReference type="OrthoDB" id="3267748at2759"/>
<dbReference type="Proteomes" id="UP000006514">
    <property type="component" value="Unassembled WGS sequence"/>
</dbReference>
<proteinExistence type="predicted"/>
<organism evidence="2 3">
    <name type="scientific">Auricularia subglabra (strain TFB-10046 / SS5)</name>
    <name type="common">White-rot fungus</name>
    <name type="synonym">Auricularia delicata (strain TFB10046)</name>
    <dbReference type="NCBI Taxonomy" id="717982"/>
    <lineage>
        <taxon>Eukaryota</taxon>
        <taxon>Fungi</taxon>
        <taxon>Dikarya</taxon>
        <taxon>Basidiomycota</taxon>
        <taxon>Agaricomycotina</taxon>
        <taxon>Agaricomycetes</taxon>
        <taxon>Auriculariales</taxon>
        <taxon>Auriculariaceae</taxon>
        <taxon>Auricularia</taxon>
    </lineage>
</organism>
<evidence type="ECO:0000256" key="1">
    <source>
        <dbReference type="SAM" id="MobiDB-lite"/>
    </source>
</evidence>
<accession>J0WTD8</accession>
<evidence type="ECO:0000313" key="2">
    <source>
        <dbReference type="EMBL" id="EJD36663.1"/>
    </source>
</evidence>
<feature type="region of interest" description="Disordered" evidence="1">
    <location>
        <begin position="615"/>
        <end position="655"/>
    </location>
</feature>
<keyword evidence="3" id="KW-1185">Reference proteome</keyword>
<name>J0WTD8_AURST</name>